<dbReference type="PROSITE" id="PS51257">
    <property type="entry name" value="PROKAR_LIPOPROTEIN"/>
    <property type="match status" value="1"/>
</dbReference>
<sequence>MKKLFLGRTARYLGIFMILMAFSLSLTSCVVHTPSSHRTTHKRIPPGQHKKLHGDKSAKRYTPKKQKKHYKKTGKPNHMKKNNHKRGR</sequence>
<dbReference type="OrthoDB" id="680152at2"/>
<reference evidence="2 3" key="1">
    <citation type="submission" date="2018-11" db="EMBL/GenBank/DDBJ databases">
        <title>Flavobacterium sp. nov., YIM 102796 draft genome.</title>
        <authorList>
            <person name="Li G."/>
            <person name="Jiang Y."/>
        </authorList>
    </citation>
    <scope>NUCLEOTIDE SEQUENCE [LARGE SCALE GENOMIC DNA]</scope>
    <source>
        <strain evidence="2 3">YIM 102796</strain>
    </source>
</reference>
<dbReference type="RefSeq" id="WP_124899430.1">
    <property type="nucleotide sequence ID" value="NZ_RQTJ01000015.1"/>
</dbReference>
<feature type="compositionally biased region" description="Basic residues" evidence="1">
    <location>
        <begin position="38"/>
        <end position="88"/>
    </location>
</feature>
<evidence type="ECO:0000313" key="3">
    <source>
        <dbReference type="Proteomes" id="UP000268372"/>
    </source>
</evidence>
<evidence type="ECO:0000313" key="2">
    <source>
        <dbReference type="EMBL" id="RRA94672.1"/>
    </source>
</evidence>
<organism evidence="2 3">
    <name type="scientific">Paenimyroides viscosum</name>
    <dbReference type="NCBI Taxonomy" id="2488729"/>
    <lineage>
        <taxon>Bacteria</taxon>
        <taxon>Pseudomonadati</taxon>
        <taxon>Bacteroidota</taxon>
        <taxon>Flavobacteriia</taxon>
        <taxon>Flavobacteriales</taxon>
        <taxon>Flavobacteriaceae</taxon>
        <taxon>Paenimyroides</taxon>
    </lineage>
</organism>
<name>A0A3P1B1Z5_9FLAO</name>
<comment type="caution">
    <text evidence="2">The sequence shown here is derived from an EMBL/GenBank/DDBJ whole genome shotgun (WGS) entry which is preliminary data.</text>
</comment>
<accession>A0A3P1B1Z5</accession>
<gene>
    <name evidence="2" type="ORF">EG242_08320</name>
</gene>
<evidence type="ECO:0000256" key="1">
    <source>
        <dbReference type="SAM" id="MobiDB-lite"/>
    </source>
</evidence>
<feature type="region of interest" description="Disordered" evidence="1">
    <location>
        <begin position="32"/>
        <end position="88"/>
    </location>
</feature>
<dbReference type="Proteomes" id="UP000268372">
    <property type="component" value="Unassembled WGS sequence"/>
</dbReference>
<dbReference type="AlphaFoldDB" id="A0A3P1B1Z5"/>
<keyword evidence="3" id="KW-1185">Reference proteome</keyword>
<proteinExistence type="predicted"/>
<protein>
    <recommendedName>
        <fullName evidence="4">Quinol oxidase subunit 4</fullName>
    </recommendedName>
</protein>
<dbReference type="EMBL" id="RQTJ01000015">
    <property type="protein sequence ID" value="RRA94672.1"/>
    <property type="molecule type" value="Genomic_DNA"/>
</dbReference>
<evidence type="ECO:0008006" key="4">
    <source>
        <dbReference type="Google" id="ProtNLM"/>
    </source>
</evidence>